<gene>
    <name evidence="2" type="ORF">GCM10011402_36200</name>
</gene>
<proteinExistence type="predicted"/>
<dbReference type="RefSeq" id="WP_188717043.1">
    <property type="nucleotide sequence ID" value="NZ_BMIV01000027.1"/>
</dbReference>
<organism evidence="2 3">
    <name type="scientific">Paracoccus acridae</name>
    <dbReference type="NCBI Taxonomy" id="1795310"/>
    <lineage>
        <taxon>Bacteria</taxon>
        <taxon>Pseudomonadati</taxon>
        <taxon>Pseudomonadota</taxon>
        <taxon>Alphaproteobacteria</taxon>
        <taxon>Rhodobacterales</taxon>
        <taxon>Paracoccaceae</taxon>
        <taxon>Paracoccus</taxon>
    </lineage>
</organism>
<evidence type="ECO:0000259" key="1">
    <source>
        <dbReference type="Pfam" id="PF03432"/>
    </source>
</evidence>
<protein>
    <recommendedName>
        <fullName evidence="1">MobA/VirD2-like nuclease domain-containing protein</fullName>
    </recommendedName>
</protein>
<evidence type="ECO:0000313" key="3">
    <source>
        <dbReference type="Proteomes" id="UP000640509"/>
    </source>
</evidence>
<accession>A0ABQ1VMA3</accession>
<evidence type="ECO:0000313" key="2">
    <source>
        <dbReference type="EMBL" id="GGF80328.1"/>
    </source>
</evidence>
<name>A0ABQ1VMA3_9RHOB</name>
<dbReference type="InterPro" id="IPR005094">
    <property type="entry name" value="Endonuclease_MobA/VirD2"/>
</dbReference>
<comment type="caution">
    <text evidence="2">The sequence shown here is derived from an EMBL/GenBank/DDBJ whole genome shotgun (WGS) entry which is preliminary data.</text>
</comment>
<sequence length="631" mass="70489">MASLADDLIGEIRLRRVGGRVPRDSGFGKTTGRRSGARGSSFSAQARNLWRVGQGSNAAVLKKIARGGTQTPGRLQAQLRYLFTKSHALFGNTVALDPEAQVLSAEQRRAIVLDWSDGWRGDPKNGHTTHLLLSFPYDLAPRKALRIAEAWAFEMFQSGTHMQDEWAYVAALHTDRSHPHVHIVVNNRGLEQDTWFFMAKDHAFNLSTMKERLVEIAGGMGVELDASSRLERGILTYGPSRAEIEGAARERRPVRERALQGPALEEGLAVVTRSAATLKMLAGIASLARLKEVKLRMERAAKILETGGIISPQTLKETTMDLDGTIIPHTRQSLDRVFAGWLDRAEREIATLGPEDRREMRTELAEVTTAILRDLGDARGAELVMEPPRSALYRSELGDSAITRGTVTKTLSRTAALEVRTGVLEAAEAIGIERPAMERRLEHPAANAWQEREWVKADLRAVSVARGLDLDVKAERDQVADLVDSFYATAAKVLNHALGMEHARETVHSRESDRLVRTLETLSRVHRQHRRVEFEGEDHAERFARDLKERYGERVMEQIASGDDRALASDFPEEGPRRAIARALVVAAESHESLGLSRRQAELARERLLSSEHQHERAQHELRRKDFDLDL</sequence>
<feature type="domain" description="MobA/VirD2-like nuclease" evidence="1">
    <location>
        <begin position="124"/>
        <end position="196"/>
    </location>
</feature>
<reference evidence="3" key="1">
    <citation type="journal article" date="2019" name="Int. J. Syst. Evol. Microbiol.">
        <title>The Global Catalogue of Microorganisms (GCM) 10K type strain sequencing project: providing services to taxonomists for standard genome sequencing and annotation.</title>
        <authorList>
            <consortium name="The Broad Institute Genomics Platform"/>
            <consortium name="The Broad Institute Genome Sequencing Center for Infectious Disease"/>
            <person name="Wu L."/>
            <person name="Ma J."/>
        </authorList>
    </citation>
    <scope>NUCLEOTIDE SEQUENCE [LARGE SCALE GENOMIC DNA]</scope>
    <source>
        <strain evidence="3">CGMCC 1.15419</strain>
    </source>
</reference>
<keyword evidence="3" id="KW-1185">Reference proteome</keyword>
<dbReference type="Proteomes" id="UP000640509">
    <property type="component" value="Unassembled WGS sequence"/>
</dbReference>
<dbReference type="EMBL" id="BMIV01000027">
    <property type="protein sequence ID" value="GGF80328.1"/>
    <property type="molecule type" value="Genomic_DNA"/>
</dbReference>
<dbReference type="Pfam" id="PF03432">
    <property type="entry name" value="Relaxase"/>
    <property type="match status" value="1"/>
</dbReference>